<evidence type="ECO:0000256" key="5">
    <source>
        <dbReference type="ARBA" id="ARBA00022643"/>
    </source>
</evidence>
<evidence type="ECO:0000256" key="9">
    <source>
        <dbReference type="ARBA" id="ARBA00023014"/>
    </source>
</evidence>
<dbReference type="GO" id="GO:0010181">
    <property type="term" value="F:FMN binding"/>
    <property type="evidence" value="ECO:0007669"/>
    <property type="project" value="InterPro"/>
</dbReference>
<evidence type="ECO:0000259" key="10">
    <source>
        <dbReference type="Pfam" id="PF00724"/>
    </source>
</evidence>
<organism evidence="12">
    <name type="scientific">Cupriavidus necator</name>
    <name type="common">Alcaligenes eutrophus</name>
    <name type="synonym">Ralstonia eutropha</name>
    <dbReference type="NCBI Taxonomy" id="106590"/>
    <lineage>
        <taxon>Bacteria</taxon>
        <taxon>Pseudomonadati</taxon>
        <taxon>Pseudomonadota</taxon>
        <taxon>Betaproteobacteria</taxon>
        <taxon>Burkholderiales</taxon>
        <taxon>Burkholderiaceae</taxon>
        <taxon>Cupriavidus</taxon>
    </lineage>
</organism>
<comment type="similarity">
    <text evidence="3">In the N-terminal section; belongs to the NADH:flavin oxidoreductase/NADH oxidase family.</text>
</comment>
<dbReference type="InterPro" id="IPR023753">
    <property type="entry name" value="FAD/NAD-binding_dom"/>
</dbReference>
<evidence type="ECO:0000256" key="2">
    <source>
        <dbReference type="ARBA" id="ARBA00001966"/>
    </source>
</evidence>
<evidence type="ECO:0000256" key="8">
    <source>
        <dbReference type="ARBA" id="ARBA00023004"/>
    </source>
</evidence>
<dbReference type="InterPro" id="IPR051793">
    <property type="entry name" value="NADH:flavin_oxidoreductase"/>
</dbReference>
<keyword evidence="4" id="KW-0285">Flavoprotein</keyword>
<dbReference type="Pfam" id="PF00724">
    <property type="entry name" value="Oxidored_FMN"/>
    <property type="match status" value="1"/>
</dbReference>
<feature type="domain" description="FAD/NAD(P)-binding" evidence="11">
    <location>
        <begin position="377"/>
        <end position="638"/>
    </location>
</feature>
<dbReference type="GO" id="GO:0051536">
    <property type="term" value="F:iron-sulfur cluster binding"/>
    <property type="evidence" value="ECO:0007669"/>
    <property type="project" value="UniProtKB-KW"/>
</dbReference>
<sequence>MQTLDKILTPLTVGSTVLANRMVMGAMHTRLETLDRPHERLAAFYAARAAGEIGLILSGGFSPNPEGVMEEGGPMFNSPEQLDEHRAVTQAVHQAGGKIILQILHAGRYAKVPICVAPSPGKARINTYPPHALSTEEVWRTIDDFVNTAALAVEAGYDGVEIMGSEGYLINEFTAALTNQRSDEFGGSLEGRIRFPLEVVRAVRERLGRNSMLIYRISSIDLVEGGMTGDEIASFARQVEAAGADLINTGVGWHESAVPTIGATVPRAAWREAIRNVKQSVGIPVMASNRINTPEVAEELIASGVADLVSMARPLLADPDFARKARLGISDEINTCIACNQACLDRIFTERTATCLVNPRAGREIEFPIGLALKRKRIAVVGGGPAGMAFAINATERGHDVTLFEADQQLGGQLNLAKSVPGKAEFHEMLRYFRVRLEKLGVTLRLGQPATADELIGGAFDEIVLATGVRPHVPDFAGVDHPKAVSYIDVLSGKVEVGQRVAIIGAGCIGFDVAEFLLGDAEESLDAQAFFRAWGVDASNANAGGLAPAADHPAPRRCVHMFQRKAEPLGKRLGRSTGWILKAKLRKANIAMTAGATYDAINDEGLHYTVDGKAHVLPVDHVVLCAGQNSNRDLYDQLKARGAAPRLIGGADVASELDALRAIDQATRLAVTV</sequence>
<dbReference type="Pfam" id="PF07992">
    <property type="entry name" value="Pyr_redox_2"/>
    <property type="match status" value="1"/>
</dbReference>
<proteinExistence type="inferred from homology"/>
<dbReference type="PANTHER" id="PTHR42917">
    <property type="entry name" value="2,4-DIENOYL-COA REDUCTASE"/>
    <property type="match status" value="1"/>
</dbReference>
<keyword evidence="7 12" id="KW-0560">Oxidoreductase</keyword>
<evidence type="ECO:0000256" key="6">
    <source>
        <dbReference type="ARBA" id="ARBA00022723"/>
    </source>
</evidence>
<evidence type="ECO:0000259" key="11">
    <source>
        <dbReference type="Pfam" id="PF07992"/>
    </source>
</evidence>
<keyword evidence="5" id="KW-0288">FMN</keyword>
<dbReference type="InterPro" id="IPR001155">
    <property type="entry name" value="OxRdtase_FMN_N"/>
</dbReference>
<dbReference type="SUPFAM" id="SSF51395">
    <property type="entry name" value="FMN-linked oxidoreductases"/>
    <property type="match status" value="1"/>
</dbReference>
<evidence type="ECO:0000256" key="3">
    <source>
        <dbReference type="ARBA" id="ARBA00011048"/>
    </source>
</evidence>
<dbReference type="CDD" id="cd02930">
    <property type="entry name" value="DCR_FMN"/>
    <property type="match status" value="1"/>
</dbReference>
<feature type="domain" description="NADH:flavin oxidoreductase/NADH oxidase N-terminal" evidence="10">
    <location>
        <begin position="7"/>
        <end position="331"/>
    </location>
</feature>
<evidence type="ECO:0000256" key="1">
    <source>
        <dbReference type="ARBA" id="ARBA00001917"/>
    </source>
</evidence>
<dbReference type="InterPro" id="IPR013785">
    <property type="entry name" value="Aldolase_TIM"/>
</dbReference>
<comment type="cofactor">
    <cofactor evidence="2">
        <name>[4Fe-4S] cluster</name>
        <dbReference type="ChEBI" id="CHEBI:49883"/>
    </cofactor>
</comment>
<dbReference type="EC" id="1.3.1.34" evidence="12"/>
<protein>
    <submittedName>
        <fullName evidence="12">2,4-dienoyl-CoA reductase, NADH and FMN-linked</fullName>
        <ecNumber evidence="12">1.3.1.34</ecNumber>
    </submittedName>
</protein>
<comment type="cofactor">
    <cofactor evidence="1">
        <name>FMN</name>
        <dbReference type="ChEBI" id="CHEBI:58210"/>
    </cofactor>
</comment>
<dbReference type="Gene3D" id="3.20.20.70">
    <property type="entry name" value="Aldolase class I"/>
    <property type="match status" value="1"/>
</dbReference>
<dbReference type="SUPFAM" id="SSF51971">
    <property type="entry name" value="Nucleotide-binding domain"/>
    <property type="match status" value="1"/>
</dbReference>
<dbReference type="InterPro" id="IPR036188">
    <property type="entry name" value="FAD/NAD-bd_sf"/>
</dbReference>
<reference evidence="12" key="1">
    <citation type="submission" date="2016-09" db="EMBL/GenBank/DDBJ databases">
        <authorList>
            <person name="Capua I."/>
            <person name="De Benedictis P."/>
            <person name="Joannis T."/>
            <person name="Lombin L.H."/>
            <person name="Cattoli G."/>
        </authorList>
    </citation>
    <scope>NUCLEOTIDE SEQUENCE</scope>
    <source>
        <strain evidence="12">B9</strain>
    </source>
</reference>
<dbReference type="Gene3D" id="3.50.50.60">
    <property type="entry name" value="FAD/NAD(P)-binding domain"/>
    <property type="match status" value="1"/>
</dbReference>
<dbReference type="GO" id="GO:0008670">
    <property type="term" value="F:2,4-dienoyl-CoA reductase (NADPH) activity"/>
    <property type="evidence" value="ECO:0007669"/>
    <property type="project" value="UniProtKB-EC"/>
</dbReference>
<dbReference type="AlphaFoldDB" id="A0A1K0JVW3"/>
<dbReference type="RefSeq" id="WP_340529139.1">
    <property type="nucleotide sequence ID" value="NZ_FMSH01000458.1"/>
</dbReference>
<dbReference type="Gene3D" id="3.40.50.720">
    <property type="entry name" value="NAD(P)-binding Rossmann-like Domain"/>
    <property type="match status" value="1"/>
</dbReference>
<gene>
    <name evidence="12" type="primary">fadH</name>
    <name evidence="12" type="ORF">CNECB9_5100017</name>
</gene>
<dbReference type="EMBL" id="FMSH01000458">
    <property type="protein sequence ID" value="SCU92321.1"/>
    <property type="molecule type" value="Genomic_DNA"/>
</dbReference>
<evidence type="ECO:0000313" key="12">
    <source>
        <dbReference type="EMBL" id="SCU92321.1"/>
    </source>
</evidence>
<keyword evidence="8" id="KW-0408">Iron</keyword>
<dbReference type="PANTHER" id="PTHR42917:SF2">
    <property type="entry name" value="2,4-DIENOYL-COA REDUCTASE [(2E)-ENOYL-COA-PRODUCING]"/>
    <property type="match status" value="1"/>
</dbReference>
<keyword evidence="6" id="KW-0479">Metal-binding</keyword>
<evidence type="ECO:0000256" key="7">
    <source>
        <dbReference type="ARBA" id="ARBA00023002"/>
    </source>
</evidence>
<dbReference type="SUPFAM" id="SSF51905">
    <property type="entry name" value="FAD/NAD(P)-binding domain"/>
    <property type="match status" value="1"/>
</dbReference>
<accession>A0A1K0JVW3</accession>
<evidence type="ECO:0000256" key="4">
    <source>
        <dbReference type="ARBA" id="ARBA00022630"/>
    </source>
</evidence>
<dbReference type="PRINTS" id="PR00368">
    <property type="entry name" value="FADPNR"/>
</dbReference>
<keyword evidence="9" id="KW-0411">Iron-sulfur</keyword>
<name>A0A1K0JVW3_CUPNE</name>
<dbReference type="GO" id="GO:0046872">
    <property type="term" value="F:metal ion binding"/>
    <property type="evidence" value="ECO:0007669"/>
    <property type="project" value="UniProtKB-KW"/>
</dbReference>